<reference evidence="1" key="1">
    <citation type="submission" date="2020-08" db="EMBL/GenBank/DDBJ databases">
        <title>Multicomponent nature underlies the extraordinary mechanical properties of spider dragline silk.</title>
        <authorList>
            <person name="Kono N."/>
            <person name="Nakamura H."/>
            <person name="Mori M."/>
            <person name="Yoshida Y."/>
            <person name="Ohtoshi R."/>
            <person name="Malay A.D."/>
            <person name="Moran D.A.P."/>
            <person name="Tomita M."/>
            <person name="Numata K."/>
            <person name="Arakawa K."/>
        </authorList>
    </citation>
    <scope>NUCLEOTIDE SEQUENCE</scope>
</reference>
<comment type="caution">
    <text evidence="1">The sequence shown here is derived from an EMBL/GenBank/DDBJ whole genome shotgun (WGS) entry which is preliminary data.</text>
</comment>
<organism evidence="1 2">
    <name type="scientific">Trichonephila inaurata madagascariensis</name>
    <dbReference type="NCBI Taxonomy" id="2747483"/>
    <lineage>
        <taxon>Eukaryota</taxon>
        <taxon>Metazoa</taxon>
        <taxon>Ecdysozoa</taxon>
        <taxon>Arthropoda</taxon>
        <taxon>Chelicerata</taxon>
        <taxon>Arachnida</taxon>
        <taxon>Araneae</taxon>
        <taxon>Araneomorphae</taxon>
        <taxon>Entelegynae</taxon>
        <taxon>Araneoidea</taxon>
        <taxon>Nephilidae</taxon>
        <taxon>Trichonephila</taxon>
        <taxon>Trichonephila inaurata</taxon>
    </lineage>
</organism>
<protein>
    <submittedName>
        <fullName evidence="1">Uncharacterized protein</fullName>
    </submittedName>
</protein>
<keyword evidence="2" id="KW-1185">Reference proteome</keyword>
<evidence type="ECO:0000313" key="2">
    <source>
        <dbReference type="Proteomes" id="UP000886998"/>
    </source>
</evidence>
<accession>A0A8X6WNZ1</accession>
<name>A0A8X6WNZ1_9ARAC</name>
<sequence length="76" mass="8524">MEMMSATIGQTARDYADIRAEKTAETNLKRPKPYAGLSKPLKILNVRKRKDYAPGIAVINVNIVKTLNSIFLKPCF</sequence>
<dbReference type="EMBL" id="BMAV01000981">
    <property type="protein sequence ID" value="GFY38683.1"/>
    <property type="molecule type" value="Genomic_DNA"/>
</dbReference>
<dbReference type="Proteomes" id="UP000886998">
    <property type="component" value="Unassembled WGS sequence"/>
</dbReference>
<dbReference type="AlphaFoldDB" id="A0A8X6WNZ1"/>
<evidence type="ECO:0000313" key="1">
    <source>
        <dbReference type="EMBL" id="GFY38683.1"/>
    </source>
</evidence>
<proteinExistence type="predicted"/>
<gene>
    <name evidence="1" type="ORF">TNIN_12231</name>
</gene>